<evidence type="ECO:0000313" key="1">
    <source>
        <dbReference type="EMBL" id="CAG6665020.1"/>
    </source>
</evidence>
<sequence length="116" mass="13026">MLIDCACFGERREVRFDVLGLLVMYRGPDMIQPSLVLISVGKDGPSFLWPTHRREKKNSDPMIMSIGLETWKFGSAKVMEVGIFSLEISIFSAGKFCVSLGRIMKSRDCSYAPSLE</sequence>
<proteinExistence type="predicted"/>
<protein>
    <submittedName>
        <fullName evidence="1">Uncharacterized protein</fullName>
    </submittedName>
</protein>
<dbReference type="AlphaFoldDB" id="A0A8D8S878"/>
<accession>A0A8D8S878</accession>
<dbReference type="EMBL" id="HBUF01209122">
    <property type="protein sequence ID" value="CAG6665020.1"/>
    <property type="molecule type" value="Transcribed_RNA"/>
</dbReference>
<reference evidence="1" key="1">
    <citation type="submission" date="2021-05" db="EMBL/GenBank/DDBJ databases">
        <authorList>
            <person name="Alioto T."/>
            <person name="Alioto T."/>
            <person name="Gomez Garrido J."/>
        </authorList>
    </citation>
    <scope>NUCLEOTIDE SEQUENCE</scope>
</reference>
<name>A0A8D8S878_9HEMI</name>
<organism evidence="1">
    <name type="scientific">Cacopsylla melanoneura</name>
    <dbReference type="NCBI Taxonomy" id="428564"/>
    <lineage>
        <taxon>Eukaryota</taxon>
        <taxon>Metazoa</taxon>
        <taxon>Ecdysozoa</taxon>
        <taxon>Arthropoda</taxon>
        <taxon>Hexapoda</taxon>
        <taxon>Insecta</taxon>
        <taxon>Pterygota</taxon>
        <taxon>Neoptera</taxon>
        <taxon>Paraneoptera</taxon>
        <taxon>Hemiptera</taxon>
        <taxon>Sternorrhyncha</taxon>
        <taxon>Psylloidea</taxon>
        <taxon>Psyllidae</taxon>
        <taxon>Psyllinae</taxon>
        <taxon>Cacopsylla</taxon>
    </lineage>
</organism>